<dbReference type="PANTHER" id="PTHR23079">
    <property type="entry name" value="RNA-DEPENDENT RNA POLYMERASE"/>
    <property type="match status" value="1"/>
</dbReference>
<feature type="signal peptide" evidence="2">
    <location>
        <begin position="1"/>
        <end position="18"/>
    </location>
</feature>
<dbReference type="InterPro" id="IPR007855">
    <property type="entry name" value="RDRP"/>
</dbReference>
<accession>A0AAP0EKI1</accession>
<keyword evidence="2" id="KW-0732">Signal</keyword>
<dbReference type="PANTHER" id="PTHR23079:SF18">
    <property type="entry name" value="RNA-DEPENDENT RNA POLYMERASE 6"/>
    <property type="match status" value="1"/>
</dbReference>
<gene>
    <name evidence="4" type="ORF">Scep_026639</name>
</gene>
<dbReference type="GO" id="GO:0031380">
    <property type="term" value="C:nuclear RNA-directed RNA polymerase complex"/>
    <property type="evidence" value="ECO:0007669"/>
    <property type="project" value="TreeGrafter"/>
</dbReference>
<dbReference type="GO" id="GO:0003723">
    <property type="term" value="F:RNA binding"/>
    <property type="evidence" value="ECO:0007669"/>
    <property type="project" value="UniProtKB-KW"/>
</dbReference>
<keyword evidence="1" id="KW-0808">Transferase</keyword>
<comment type="function">
    <text evidence="1">Probably involved in the RNA silencing pathway and required for the generation of small interfering RNAs (siRNAs).</text>
</comment>
<evidence type="ECO:0000256" key="2">
    <source>
        <dbReference type="SAM" id="SignalP"/>
    </source>
</evidence>
<sequence>MLMWFVLISVIMCHLAELAAIAVDFPKTGKLISMPPALKPKLYPDFMGKPHFQSYKSNKILGKIYRKAKDASDGEIGSASDSSFALEDEVYDKDLGIPGSEDFICEAWNRKCQYDRQSCKHFLDNIR</sequence>
<keyword evidence="1" id="KW-0548">Nucleotidyltransferase</keyword>
<organism evidence="4 5">
    <name type="scientific">Stephania cephalantha</name>
    <dbReference type="NCBI Taxonomy" id="152367"/>
    <lineage>
        <taxon>Eukaryota</taxon>
        <taxon>Viridiplantae</taxon>
        <taxon>Streptophyta</taxon>
        <taxon>Embryophyta</taxon>
        <taxon>Tracheophyta</taxon>
        <taxon>Spermatophyta</taxon>
        <taxon>Magnoliopsida</taxon>
        <taxon>Ranunculales</taxon>
        <taxon>Menispermaceae</taxon>
        <taxon>Menispermoideae</taxon>
        <taxon>Cissampelideae</taxon>
        <taxon>Stephania</taxon>
    </lineage>
</organism>
<feature type="chain" id="PRO_5042823224" description="RNA-dependent RNA polymerase" evidence="2">
    <location>
        <begin position="19"/>
        <end position="127"/>
    </location>
</feature>
<evidence type="ECO:0000256" key="1">
    <source>
        <dbReference type="RuleBase" id="RU363098"/>
    </source>
</evidence>
<comment type="similarity">
    <text evidence="1">Belongs to the RdRP family.</text>
</comment>
<keyword evidence="1" id="KW-0694">RNA-binding</keyword>
<comment type="caution">
    <text evidence="4">The sequence shown here is derived from an EMBL/GenBank/DDBJ whole genome shotgun (WGS) entry which is preliminary data.</text>
</comment>
<comment type="catalytic activity">
    <reaction evidence="1">
        <text>RNA(n) + a ribonucleoside 5'-triphosphate = RNA(n+1) + diphosphate</text>
        <dbReference type="Rhea" id="RHEA:21248"/>
        <dbReference type="Rhea" id="RHEA-COMP:14527"/>
        <dbReference type="Rhea" id="RHEA-COMP:17342"/>
        <dbReference type="ChEBI" id="CHEBI:33019"/>
        <dbReference type="ChEBI" id="CHEBI:61557"/>
        <dbReference type="ChEBI" id="CHEBI:140395"/>
        <dbReference type="EC" id="2.7.7.48"/>
    </reaction>
</comment>
<dbReference type="InterPro" id="IPR057596">
    <property type="entry name" value="RDRP_core"/>
</dbReference>
<keyword evidence="5" id="KW-1185">Reference proteome</keyword>
<evidence type="ECO:0000259" key="3">
    <source>
        <dbReference type="Pfam" id="PF05183"/>
    </source>
</evidence>
<keyword evidence="1" id="KW-0696">RNA-directed RNA polymerase</keyword>
<protein>
    <recommendedName>
        <fullName evidence="1">RNA-dependent RNA polymerase</fullName>
        <ecNumber evidence="1">2.7.7.48</ecNumber>
    </recommendedName>
</protein>
<dbReference type="EMBL" id="JBBNAG010000011">
    <property type="protein sequence ID" value="KAK9095170.1"/>
    <property type="molecule type" value="Genomic_DNA"/>
</dbReference>
<proteinExistence type="inferred from homology"/>
<feature type="domain" description="RDRP core" evidence="3">
    <location>
        <begin position="12"/>
        <end position="67"/>
    </location>
</feature>
<dbReference type="Pfam" id="PF05183">
    <property type="entry name" value="RdRP"/>
    <property type="match status" value="1"/>
</dbReference>
<keyword evidence="1" id="KW-0943">RNA-mediated gene silencing</keyword>
<evidence type="ECO:0000313" key="5">
    <source>
        <dbReference type="Proteomes" id="UP001419268"/>
    </source>
</evidence>
<dbReference type="EC" id="2.7.7.48" evidence="1"/>
<dbReference type="Proteomes" id="UP001419268">
    <property type="component" value="Unassembled WGS sequence"/>
</dbReference>
<dbReference type="AlphaFoldDB" id="A0AAP0EKI1"/>
<reference evidence="4 5" key="1">
    <citation type="submission" date="2024-01" db="EMBL/GenBank/DDBJ databases">
        <title>Genome assemblies of Stephania.</title>
        <authorList>
            <person name="Yang L."/>
        </authorList>
    </citation>
    <scope>NUCLEOTIDE SEQUENCE [LARGE SCALE GENOMIC DNA]</scope>
    <source>
        <strain evidence="4">JXDWG</strain>
        <tissue evidence="4">Leaf</tissue>
    </source>
</reference>
<evidence type="ECO:0000313" key="4">
    <source>
        <dbReference type="EMBL" id="KAK9095170.1"/>
    </source>
</evidence>
<dbReference type="GO" id="GO:0030422">
    <property type="term" value="P:siRNA processing"/>
    <property type="evidence" value="ECO:0007669"/>
    <property type="project" value="TreeGrafter"/>
</dbReference>
<name>A0AAP0EKI1_9MAGN</name>
<dbReference type="GO" id="GO:0003968">
    <property type="term" value="F:RNA-directed RNA polymerase activity"/>
    <property type="evidence" value="ECO:0007669"/>
    <property type="project" value="UniProtKB-KW"/>
</dbReference>